<gene>
    <name evidence="1" type="ORF">DCAR_0100060</name>
    <name evidence="2" type="ORF">DCAR_0100096</name>
</gene>
<evidence type="ECO:0008006" key="4">
    <source>
        <dbReference type="Google" id="ProtNLM"/>
    </source>
</evidence>
<dbReference type="EMBL" id="CP093343">
    <property type="protein sequence ID" value="WOG80951.1"/>
    <property type="molecule type" value="Genomic_DNA"/>
</dbReference>
<sequence length="76" mass="8581">MRVQLHCIARIHVTGANSSSRKKRLTKPGSLTNLILYNIILENTNIIEKNCISLQHNIGHRKDLGDPPKHESQDLS</sequence>
<dbReference type="AlphaFoldDB" id="A0AAF0VZ23"/>
<name>A0AAF0VZ23_DAUCS</name>
<dbReference type="Proteomes" id="UP000077755">
    <property type="component" value="Chromosome 1"/>
</dbReference>
<keyword evidence="3" id="KW-1185">Reference proteome</keyword>
<evidence type="ECO:0000313" key="3">
    <source>
        <dbReference type="Proteomes" id="UP000077755"/>
    </source>
</evidence>
<protein>
    <recommendedName>
        <fullName evidence="4">Ycf15</fullName>
    </recommendedName>
</protein>
<evidence type="ECO:0000313" key="2">
    <source>
        <dbReference type="EMBL" id="WOG80951.1"/>
    </source>
</evidence>
<evidence type="ECO:0000313" key="1">
    <source>
        <dbReference type="EMBL" id="WOG80915.1"/>
    </source>
</evidence>
<reference evidence="1" key="1">
    <citation type="journal article" date="2016" name="Nat. Genet.">
        <title>A high-quality carrot genome assembly provides new insights into carotenoid accumulation and asterid genome evolution.</title>
        <authorList>
            <person name="Iorizzo M."/>
            <person name="Ellison S."/>
            <person name="Senalik D."/>
            <person name="Zeng P."/>
            <person name="Satapoomin P."/>
            <person name="Huang J."/>
            <person name="Bowman M."/>
            <person name="Iovene M."/>
            <person name="Sanseverino W."/>
            <person name="Cavagnaro P."/>
            <person name="Yildiz M."/>
            <person name="Macko-Podgorni A."/>
            <person name="Moranska E."/>
            <person name="Grzebelus E."/>
            <person name="Grzebelus D."/>
            <person name="Ashrafi H."/>
            <person name="Zheng Z."/>
            <person name="Cheng S."/>
            <person name="Spooner D."/>
            <person name="Van Deynze A."/>
            <person name="Simon P."/>
        </authorList>
    </citation>
    <scope>NUCLEOTIDE SEQUENCE</scope>
    <source>
        <tissue evidence="1">Leaf</tissue>
    </source>
</reference>
<proteinExistence type="predicted"/>
<organism evidence="1 3">
    <name type="scientific">Daucus carota subsp. sativus</name>
    <name type="common">Carrot</name>
    <dbReference type="NCBI Taxonomy" id="79200"/>
    <lineage>
        <taxon>Eukaryota</taxon>
        <taxon>Viridiplantae</taxon>
        <taxon>Streptophyta</taxon>
        <taxon>Embryophyta</taxon>
        <taxon>Tracheophyta</taxon>
        <taxon>Spermatophyta</taxon>
        <taxon>Magnoliopsida</taxon>
        <taxon>eudicotyledons</taxon>
        <taxon>Gunneridae</taxon>
        <taxon>Pentapetalae</taxon>
        <taxon>asterids</taxon>
        <taxon>campanulids</taxon>
        <taxon>Apiales</taxon>
        <taxon>Apiaceae</taxon>
        <taxon>Apioideae</taxon>
        <taxon>Scandiceae</taxon>
        <taxon>Daucinae</taxon>
        <taxon>Daucus</taxon>
        <taxon>Daucus sect. Daucus</taxon>
    </lineage>
</organism>
<accession>A0AAF0VZ23</accession>
<dbReference type="EMBL" id="CP093343">
    <property type="protein sequence ID" value="WOG80915.1"/>
    <property type="molecule type" value="Genomic_DNA"/>
</dbReference>
<reference evidence="1" key="2">
    <citation type="submission" date="2022-03" db="EMBL/GenBank/DDBJ databases">
        <title>Draft title - Genomic analysis of global carrot germplasm unveils the trajectory of domestication and the origin of high carotenoid orange carrot.</title>
        <authorList>
            <person name="Iorizzo M."/>
            <person name="Ellison S."/>
            <person name="Senalik D."/>
            <person name="Macko-Podgorni A."/>
            <person name="Grzebelus D."/>
            <person name="Bostan H."/>
            <person name="Rolling W."/>
            <person name="Curaba J."/>
            <person name="Simon P."/>
        </authorList>
    </citation>
    <scope>NUCLEOTIDE SEQUENCE</scope>
    <source>
        <tissue evidence="1">Leaf</tissue>
    </source>
</reference>